<keyword evidence="5 6" id="KW-0472">Membrane</keyword>
<dbReference type="Gene3D" id="1.20.1250.20">
    <property type="entry name" value="MFS general substrate transporter like domains"/>
    <property type="match status" value="1"/>
</dbReference>
<evidence type="ECO:0000256" key="2">
    <source>
        <dbReference type="ARBA" id="ARBA00022448"/>
    </source>
</evidence>
<feature type="transmembrane region" description="Helical" evidence="6">
    <location>
        <begin position="358"/>
        <end position="379"/>
    </location>
</feature>
<feature type="transmembrane region" description="Helical" evidence="6">
    <location>
        <begin position="454"/>
        <end position="473"/>
    </location>
</feature>
<dbReference type="PROSITE" id="PS50850">
    <property type="entry name" value="MFS"/>
    <property type="match status" value="1"/>
</dbReference>
<reference evidence="8 9" key="1">
    <citation type="submission" date="2024-06" db="EMBL/GenBank/DDBJ databases">
        <title>Complete genome of Phlyctema vagabunda strain 19-DSS-EL-015.</title>
        <authorList>
            <person name="Fiorenzani C."/>
        </authorList>
    </citation>
    <scope>NUCLEOTIDE SEQUENCE [LARGE SCALE GENOMIC DNA]</scope>
    <source>
        <strain evidence="8 9">19-DSS-EL-015</strain>
    </source>
</reference>
<comment type="caution">
    <text evidence="8">The sequence shown here is derived from an EMBL/GenBank/DDBJ whole genome shotgun (WGS) entry which is preliminary data.</text>
</comment>
<evidence type="ECO:0000256" key="4">
    <source>
        <dbReference type="ARBA" id="ARBA00022989"/>
    </source>
</evidence>
<feature type="transmembrane region" description="Helical" evidence="6">
    <location>
        <begin position="215"/>
        <end position="236"/>
    </location>
</feature>
<keyword evidence="9" id="KW-1185">Reference proteome</keyword>
<feature type="domain" description="Major facilitator superfamily (MFS) profile" evidence="7">
    <location>
        <begin position="55"/>
        <end position="501"/>
    </location>
</feature>
<dbReference type="PANTHER" id="PTHR43791">
    <property type="entry name" value="PERMEASE-RELATED"/>
    <property type="match status" value="1"/>
</dbReference>
<dbReference type="InterPro" id="IPR036259">
    <property type="entry name" value="MFS_trans_sf"/>
</dbReference>
<feature type="transmembrane region" description="Helical" evidence="6">
    <location>
        <begin position="121"/>
        <end position="140"/>
    </location>
</feature>
<dbReference type="Pfam" id="PF07690">
    <property type="entry name" value="MFS_1"/>
    <property type="match status" value="1"/>
</dbReference>
<protein>
    <submittedName>
        <fullName evidence="8">Alternative sulfate transporter</fullName>
    </submittedName>
</protein>
<dbReference type="EMBL" id="JBFCZG010000002">
    <property type="protein sequence ID" value="KAL3426475.1"/>
    <property type="molecule type" value="Genomic_DNA"/>
</dbReference>
<evidence type="ECO:0000313" key="9">
    <source>
        <dbReference type="Proteomes" id="UP001629113"/>
    </source>
</evidence>
<evidence type="ECO:0000256" key="5">
    <source>
        <dbReference type="ARBA" id="ARBA00023136"/>
    </source>
</evidence>
<feature type="transmembrane region" description="Helical" evidence="6">
    <location>
        <begin position="181"/>
        <end position="203"/>
    </location>
</feature>
<keyword evidence="4 6" id="KW-1133">Transmembrane helix</keyword>
<feature type="transmembrane region" description="Helical" evidence="6">
    <location>
        <begin position="422"/>
        <end position="442"/>
    </location>
</feature>
<name>A0ABR4PSX0_9HELO</name>
<evidence type="ECO:0000313" key="8">
    <source>
        <dbReference type="EMBL" id="KAL3426475.1"/>
    </source>
</evidence>
<evidence type="ECO:0000259" key="7">
    <source>
        <dbReference type="PROSITE" id="PS50850"/>
    </source>
</evidence>
<feature type="transmembrane region" description="Helical" evidence="6">
    <location>
        <begin position="330"/>
        <end position="352"/>
    </location>
</feature>
<keyword evidence="3 6" id="KW-0812">Transmembrane</keyword>
<dbReference type="PANTHER" id="PTHR43791:SF32">
    <property type="entry name" value="MAJOR FACILITATOR SUPERFAMILY (MFS) PROFILE DOMAIN-CONTAINING PROTEIN"/>
    <property type="match status" value="1"/>
</dbReference>
<organism evidence="8 9">
    <name type="scientific">Phlyctema vagabunda</name>
    <dbReference type="NCBI Taxonomy" id="108571"/>
    <lineage>
        <taxon>Eukaryota</taxon>
        <taxon>Fungi</taxon>
        <taxon>Dikarya</taxon>
        <taxon>Ascomycota</taxon>
        <taxon>Pezizomycotina</taxon>
        <taxon>Leotiomycetes</taxon>
        <taxon>Helotiales</taxon>
        <taxon>Dermateaceae</taxon>
        <taxon>Phlyctema</taxon>
    </lineage>
</organism>
<gene>
    <name evidence="8" type="ORF">PVAG01_03266</name>
</gene>
<accession>A0ABR4PSX0</accession>
<dbReference type="SUPFAM" id="SSF103473">
    <property type="entry name" value="MFS general substrate transporter"/>
    <property type="match status" value="1"/>
</dbReference>
<dbReference type="InterPro" id="IPR020846">
    <property type="entry name" value="MFS_dom"/>
</dbReference>
<comment type="subcellular location">
    <subcellularLocation>
        <location evidence="1">Membrane</location>
        <topology evidence="1">Multi-pass membrane protein</topology>
    </subcellularLocation>
</comment>
<keyword evidence="2" id="KW-0813">Transport</keyword>
<evidence type="ECO:0000256" key="6">
    <source>
        <dbReference type="SAM" id="Phobius"/>
    </source>
</evidence>
<dbReference type="InterPro" id="IPR011701">
    <property type="entry name" value="MFS"/>
</dbReference>
<dbReference type="Proteomes" id="UP001629113">
    <property type="component" value="Unassembled WGS sequence"/>
</dbReference>
<evidence type="ECO:0000256" key="3">
    <source>
        <dbReference type="ARBA" id="ARBA00022692"/>
    </source>
</evidence>
<feature type="transmembrane region" description="Helical" evidence="6">
    <location>
        <begin position="146"/>
        <end position="169"/>
    </location>
</feature>
<sequence length="501" mass="55250">MAAVDSAVAVLTSEKAVSPSVHDATAENKEQNEAIVKDWTDAEERAATRKIDFILLPILGLAFFSLQLDRGNISAVLTSSILKDLNLTTDQINVGSQLLSAGIVLTEIPSNIVLQRVGPRVWLSVQILAWGLVATFQTFINSYASYLATRLLLGLLEGGFIPGALYYLSTWYKKSETGSRTTLYFFGQMFSAATSNLISSRLIKLHGSAGLSGWQWIFLVEGLITIFIGFLFIALVPPKAGDGKALIFFGRSSYFTERESYIIRNRVLLDDPKKARGNIKITGKDIWEAITNVRIIQHFFITLVAMTAFQGLSQYTPSLIKTAGFTSSRAIALTSVPVYCGMVYVFILSYLADKSGHIGPFVLFGLTWNIISYTCLRALPDSSGRWKKYGMICITNTSYVSYHILNISWLSVYCKTPQQRSVAMAVIIMAANAAGIPGSQIFRSDDAPKYPRGRTIICGLVAGAWVLALALNIQSYIAQRRAKRVEQPVPDIERESEEIKN</sequence>
<proteinExistence type="predicted"/>
<evidence type="ECO:0000256" key="1">
    <source>
        <dbReference type="ARBA" id="ARBA00004141"/>
    </source>
</evidence>